<feature type="region of interest" description="Disordered" evidence="1">
    <location>
        <begin position="1"/>
        <end position="142"/>
    </location>
</feature>
<reference evidence="2" key="1">
    <citation type="journal article" date="2023" name="Mol. Biol. Evol.">
        <title>Third-Generation Sequencing Reveals the Adaptive Role of the Epigenome in Three Deep-Sea Polychaetes.</title>
        <authorList>
            <person name="Perez M."/>
            <person name="Aroh O."/>
            <person name="Sun Y."/>
            <person name="Lan Y."/>
            <person name="Juniper S.K."/>
            <person name="Young C.R."/>
            <person name="Angers B."/>
            <person name="Qian P.Y."/>
        </authorList>
    </citation>
    <scope>NUCLEOTIDE SEQUENCE</scope>
    <source>
        <strain evidence="2">R07B-5</strain>
    </source>
</reference>
<keyword evidence="3" id="KW-1185">Reference proteome</keyword>
<feature type="compositionally biased region" description="Polar residues" evidence="1">
    <location>
        <begin position="15"/>
        <end position="27"/>
    </location>
</feature>
<evidence type="ECO:0000313" key="3">
    <source>
        <dbReference type="Proteomes" id="UP001209878"/>
    </source>
</evidence>
<dbReference type="AlphaFoldDB" id="A0AAD9PDU5"/>
<sequence length="170" mass="18050">MGGDSERQRRDSERTTAAATVSGQSGADSERDKRGGDVRGQMRADGGGTIGGRERTNRRDSERDKCGGDSERDKCGADSERDKCGGDSERDKCGGDSERDKCGGDSERTNARDGRTIAARRGQMRTATVRQRADSADTADSERDKCATADRSSCIVASRAMDCLKAAASG</sequence>
<proteinExistence type="predicted"/>
<feature type="compositionally biased region" description="Basic and acidic residues" evidence="1">
    <location>
        <begin position="28"/>
        <end position="42"/>
    </location>
</feature>
<organism evidence="2 3">
    <name type="scientific">Ridgeia piscesae</name>
    <name type="common">Tubeworm</name>
    <dbReference type="NCBI Taxonomy" id="27915"/>
    <lineage>
        <taxon>Eukaryota</taxon>
        <taxon>Metazoa</taxon>
        <taxon>Spiralia</taxon>
        <taxon>Lophotrochozoa</taxon>
        <taxon>Annelida</taxon>
        <taxon>Polychaeta</taxon>
        <taxon>Sedentaria</taxon>
        <taxon>Canalipalpata</taxon>
        <taxon>Sabellida</taxon>
        <taxon>Siboglinidae</taxon>
        <taxon>Ridgeia</taxon>
    </lineage>
</organism>
<feature type="compositionally biased region" description="Basic and acidic residues" evidence="1">
    <location>
        <begin position="52"/>
        <end position="115"/>
    </location>
</feature>
<feature type="compositionally biased region" description="Basic and acidic residues" evidence="1">
    <location>
        <begin position="131"/>
        <end position="142"/>
    </location>
</feature>
<dbReference type="EMBL" id="JAODUO010000018">
    <property type="protein sequence ID" value="KAK2193021.1"/>
    <property type="molecule type" value="Genomic_DNA"/>
</dbReference>
<feature type="compositionally biased region" description="Basic and acidic residues" evidence="1">
    <location>
        <begin position="1"/>
        <end position="14"/>
    </location>
</feature>
<dbReference type="Proteomes" id="UP001209878">
    <property type="component" value="Unassembled WGS sequence"/>
</dbReference>
<protein>
    <submittedName>
        <fullName evidence="2">Uncharacterized protein</fullName>
    </submittedName>
</protein>
<evidence type="ECO:0000313" key="2">
    <source>
        <dbReference type="EMBL" id="KAK2193021.1"/>
    </source>
</evidence>
<accession>A0AAD9PDU5</accession>
<evidence type="ECO:0000256" key="1">
    <source>
        <dbReference type="SAM" id="MobiDB-lite"/>
    </source>
</evidence>
<gene>
    <name evidence="2" type="ORF">NP493_18g05040</name>
</gene>
<comment type="caution">
    <text evidence="2">The sequence shown here is derived from an EMBL/GenBank/DDBJ whole genome shotgun (WGS) entry which is preliminary data.</text>
</comment>
<name>A0AAD9PDU5_RIDPI</name>